<dbReference type="InterPro" id="IPR032710">
    <property type="entry name" value="NTF2-like_dom_sf"/>
</dbReference>
<reference evidence="2" key="1">
    <citation type="submission" date="2016-10" db="EMBL/GenBank/DDBJ databases">
        <title>Genome sequence of Streptomyces mangrovisoli MUSC 149.</title>
        <authorList>
            <person name="Lee L.-H."/>
            <person name="Ser H.-L."/>
        </authorList>
    </citation>
    <scope>NUCLEOTIDE SEQUENCE [LARGE SCALE GENOMIC DNA]</scope>
    <source>
        <strain evidence="2">MUSC 149</strain>
    </source>
</reference>
<gene>
    <name evidence="2" type="ORF">WN71_011160</name>
</gene>
<accession>A0A1J4NZ43</accession>
<proteinExistence type="predicted"/>
<organism evidence="2 3">
    <name type="scientific">Streptomyces mangrovisoli</name>
    <dbReference type="NCBI Taxonomy" id="1428628"/>
    <lineage>
        <taxon>Bacteria</taxon>
        <taxon>Bacillati</taxon>
        <taxon>Actinomycetota</taxon>
        <taxon>Actinomycetes</taxon>
        <taxon>Kitasatosporales</taxon>
        <taxon>Streptomycetaceae</taxon>
        <taxon>Streptomyces</taxon>
    </lineage>
</organism>
<evidence type="ECO:0000313" key="3">
    <source>
        <dbReference type="Proteomes" id="UP000034196"/>
    </source>
</evidence>
<dbReference type="AlphaFoldDB" id="A0A1J4NZ43"/>
<dbReference type="SUPFAM" id="SSF54427">
    <property type="entry name" value="NTF2-like"/>
    <property type="match status" value="1"/>
</dbReference>
<comment type="caution">
    <text evidence="2">The sequence shown here is derived from an EMBL/GenBank/DDBJ whole genome shotgun (WGS) entry which is preliminary data.</text>
</comment>
<evidence type="ECO:0000259" key="1">
    <source>
        <dbReference type="Pfam" id="PF12680"/>
    </source>
</evidence>
<evidence type="ECO:0000313" key="2">
    <source>
        <dbReference type="EMBL" id="OIJ67759.1"/>
    </source>
</evidence>
<dbReference type="Gene3D" id="3.10.450.50">
    <property type="match status" value="1"/>
</dbReference>
<dbReference type="Proteomes" id="UP000034196">
    <property type="component" value="Unassembled WGS sequence"/>
</dbReference>
<keyword evidence="3" id="KW-1185">Reference proteome</keyword>
<dbReference type="EMBL" id="LAVA02000022">
    <property type="protein sequence ID" value="OIJ67759.1"/>
    <property type="molecule type" value="Genomic_DNA"/>
</dbReference>
<dbReference type="STRING" id="1428628.WN71_011160"/>
<name>A0A1J4NZ43_9ACTN</name>
<sequence>MNDFSVIDGVARIHDPELYGTWLDREDYKAAVAQADTPERTAVKRLLIDFEADLARMVRDGTVQEDVVDVLKRYVVEDYVQHDPNTPGDGLDNLIEHFRHVPTGNGTPPPVVNVTLDGDLACVMMKQPLPDPAAPEETYDWYILTVFRVRDGKLAEHWSAFRKMSAPLPGE</sequence>
<dbReference type="RefSeq" id="WP_046588348.1">
    <property type="nucleotide sequence ID" value="NZ_LAVA02000022.1"/>
</dbReference>
<feature type="domain" description="SnoaL-like" evidence="1">
    <location>
        <begin position="62"/>
        <end position="157"/>
    </location>
</feature>
<dbReference type="InterPro" id="IPR037401">
    <property type="entry name" value="SnoaL-like"/>
</dbReference>
<protein>
    <recommendedName>
        <fullName evidence="1">SnoaL-like domain-containing protein</fullName>
    </recommendedName>
</protein>
<dbReference type="Pfam" id="PF12680">
    <property type="entry name" value="SnoaL_2"/>
    <property type="match status" value="1"/>
</dbReference>
<dbReference type="OrthoDB" id="9182871at2"/>